<sequence>PSLQMAGSQCLDDLPRYRRSAPANELSLRELYNEAHRLALEELISGGREAFGAFLKREQLQSFLSEAEVGALLESAQLPVYRDGEDGALDQSVTSSLDCSSVTYFPEQSDIEPPVLELGWTGFHSGSYRGVTRAEVHFQPSYGENIYSCKEAIRKLIKSAKEVVALVMDSFTDLDIFRDLQETCNKRRIPVYILLDHSSLSQFLQMCQNLQVSLEDEKNMRVRTITGATYYTRSGAKIIGKVHEKFLLVDGIKAATGSYSFMWTDGKLNSSTVTILSGHVVERFDLEFRMLYAQSKPVNPKRSTSCRNSDVHNRVINKMSPLKRAAMDPCLGQKLESMGHQMSKVLADVGNRGLLKGTPASESSTLGEEAPNVGDWLQDSNPEAQQSNDGFCQMKSCSGKPFPITKDAFTQTSIQTTCRRTQTTVPVQTAATQTAVCVRISTTQTDSIMKTCPISTTSSLEASQPCFRSAASSEQCSLSKESSATCSSSNITNDLKGVTTLCKRSDLHVANYNLRNCFQKLTKERQYHYSTIRSKLDHMVTLLSRRQQLVNPKYFGCSAERYNAQYKNEAGSKIRNIRDVALLASLS</sequence>
<dbReference type="GO" id="GO:0070372">
    <property type="term" value="P:regulation of ERK1 and ERK2 cascade"/>
    <property type="evidence" value="ECO:0007669"/>
    <property type="project" value="TreeGrafter"/>
</dbReference>
<name>H3B639_LATCH</name>
<dbReference type="GO" id="GO:0019901">
    <property type="term" value="F:protein kinase binding"/>
    <property type="evidence" value="ECO:0007669"/>
    <property type="project" value="TreeGrafter"/>
</dbReference>
<dbReference type="InParanoid" id="H3B639"/>
<evidence type="ECO:0000256" key="2">
    <source>
        <dbReference type="ARBA" id="ARBA00006937"/>
    </source>
</evidence>
<dbReference type="InterPro" id="IPR012461">
    <property type="entry name" value="SACK1"/>
</dbReference>
<dbReference type="Pfam" id="PF07894">
    <property type="entry name" value="SACK1"/>
    <property type="match status" value="1"/>
</dbReference>
<dbReference type="FunFam" id="3.30.870.10:FF:000004">
    <property type="entry name" value="protein FAM83H isoform X2"/>
    <property type="match status" value="1"/>
</dbReference>
<dbReference type="Proteomes" id="UP000008672">
    <property type="component" value="Unassembled WGS sequence"/>
</dbReference>
<dbReference type="AlphaFoldDB" id="H3B639"/>
<dbReference type="FunCoup" id="H3B639">
    <property type="interactions" value="673"/>
</dbReference>
<dbReference type="STRING" id="7897.ENSLACP00000017360"/>
<dbReference type="GO" id="GO:0032006">
    <property type="term" value="P:regulation of TOR signaling"/>
    <property type="evidence" value="ECO:0007669"/>
    <property type="project" value="TreeGrafter"/>
</dbReference>
<dbReference type="GO" id="GO:0005829">
    <property type="term" value="C:cytosol"/>
    <property type="evidence" value="ECO:0007669"/>
    <property type="project" value="TreeGrafter"/>
</dbReference>
<evidence type="ECO:0000259" key="4">
    <source>
        <dbReference type="Pfam" id="PF07894"/>
    </source>
</evidence>
<keyword evidence="6" id="KW-1185">Reference proteome</keyword>
<evidence type="ECO:0000313" key="6">
    <source>
        <dbReference type="Proteomes" id="UP000008672"/>
    </source>
</evidence>
<dbReference type="GO" id="GO:1902480">
    <property type="term" value="P:protein localization to mitotic spindle"/>
    <property type="evidence" value="ECO:0007669"/>
    <property type="project" value="TreeGrafter"/>
</dbReference>
<keyword evidence="3" id="KW-0963">Cytoplasm</keyword>
<dbReference type="PANTHER" id="PTHR16181:SF29">
    <property type="entry name" value="PROTEIN FAM83A-RELATED"/>
    <property type="match status" value="1"/>
</dbReference>
<evidence type="ECO:0000256" key="1">
    <source>
        <dbReference type="ARBA" id="ARBA00004496"/>
    </source>
</evidence>
<dbReference type="EMBL" id="AFYH01024904">
    <property type="status" value="NOT_ANNOTATED_CDS"/>
    <property type="molecule type" value="Genomic_DNA"/>
</dbReference>
<comment type="subcellular location">
    <subcellularLocation>
        <location evidence="1">Cytoplasm</location>
    </subcellularLocation>
</comment>
<dbReference type="GO" id="GO:0007165">
    <property type="term" value="P:signal transduction"/>
    <property type="evidence" value="ECO:0007669"/>
    <property type="project" value="TreeGrafter"/>
</dbReference>
<reference evidence="5" key="2">
    <citation type="submission" date="2025-08" db="UniProtKB">
        <authorList>
            <consortium name="Ensembl"/>
        </authorList>
    </citation>
    <scope>IDENTIFICATION</scope>
</reference>
<protein>
    <submittedName>
        <fullName evidence="5">Family with sequence similarity 83 member D</fullName>
    </submittedName>
</protein>
<dbReference type="Ensembl" id="ENSLACT00000017487.1">
    <property type="protein sequence ID" value="ENSLACP00000017360.1"/>
    <property type="gene ID" value="ENSLACG00000015291.1"/>
</dbReference>
<dbReference type="eggNOG" id="ENOG502RC3Z">
    <property type="taxonomic scope" value="Eukaryota"/>
</dbReference>
<dbReference type="InterPro" id="IPR050944">
    <property type="entry name" value="FAM83"/>
</dbReference>
<gene>
    <name evidence="5" type="primary">FAM83D</name>
</gene>
<accession>H3B639</accession>
<dbReference type="GeneTree" id="ENSGT00940000158405"/>
<reference evidence="5" key="3">
    <citation type="submission" date="2025-09" db="UniProtKB">
        <authorList>
            <consortium name="Ensembl"/>
        </authorList>
    </citation>
    <scope>IDENTIFICATION</scope>
</reference>
<proteinExistence type="inferred from homology"/>
<dbReference type="HOGENOM" id="CLU_040298_0_0_1"/>
<dbReference type="GO" id="GO:0097431">
    <property type="term" value="C:mitotic spindle pole"/>
    <property type="evidence" value="ECO:0007669"/>
    <property type="project" value="TreeGrafter"/>
</dbReference>
<feature type="domain" description="Scaffolding anchor of CK1" evidence="4">
    <location>
        <begin position="23"/>
        <end position="297"/>
    </location>
</feature>
<reference evidence="6" key="1">
    <citation type="submission" date="2011-08" db="EMBL/GenBank/DDBJ databases">
        <title>The draft genome of Latimeria chalumnae.</title>
        <authorList>
            <person name="Di Palma F."/>
            <person name="Alfoldi J."/>
            <person name="Johnson J."/>
            <person name="Berlin A."/>
            <person name="Gnerre S."/>
            <person name="Jaffe D."/>
            <person name="MacCallum I."/>
            <person name="Young S."/>
            <person name="Walker B.J."/>
            <person name="Lander E."/>
            <person name="Lindblad-Toh K."/>
        </authorList>
    </citation>
    <scope>NUCLEOTIDE SEQUENCE [LARGE SCALE GENOMIC DNA]</scope>
    <source>
        <strain evidence="6">Wild caught</strain>
    </source>
</reference>
<comment type="similarity">
    <text evidence="2">Belongs to the FAM83 family.</text>
</comment>
<dbReference type="GO" id="GO:1902808">
    <property type="term" value="P:positive regulation of cell cycle G1/S phase transition"/>
    <property type="evidence" value="ECO:0007669"/>
    <property type="project" value="TreeGrafter"/>
</dbReference>
<dbReference type="PANTHER" id="PTHR16181">
    <property type="entry name" value="PROTEIN FAM83A-RELATED"/>
    <property type="match status" value="1"/>
</dbReference>
<dbReference type="Gene3D" id="3.30.870.10">
    <property type="entry name" value="Endonuclease Chain A"/>
    <property type="match status" value="1"/>
</dbReference>
<evidence type="ECO:0000313" key="5">
    <source>
        <dbReference type="Ensembl" id="ENSLACP00000017360.1"/>
    </source>
</evidence>
<evidence type="ECO:0000256" key="3">
    <source>
        <dbReference type="ARBA" id="ARBA00022490"/>
    </source>
</evidence>
<dbReference type="SUPFAM" id="SSF56024">
    <property type="entry name" value="Phospholipase D/nuclease"/>
    <property type="match status" value="1"/>
</dbReference>
<dbReference type="OMA" id="AIRHCTS"/>
<organism evidence="5 6">
    <name type="scientific">Latimeria chalumnae</name>
    <name type="common">Coelacanth</name>
    <dbReference type="NCBI Taxonomy" id="7897"/>
    <lineage>
        <taxon>Eukaryota</taxon>
        <taxon>Metazoa</taxon>
        <taxon>Chordata</taxon>
        <taxon>Craniata</taxon>
        <taxon>Vertebrata</taxon>
        <taxon>Euteleostomi</taxon>
        <taxon>Coelacanthiformes</taxon>
        <taxon>Coelacanthidae</taxon>
        <taxon>Latimeria</taxon>
    </lineage>
</organism>